<dbReference type="EMBL" id="PFAP01000046">
    <property type="protein sequence ID" value="PIR93643.1"/>
    <property type="molecule type" value="Genomic_DNA"/>
</dbReference>
<dbReference type="GO" id="GO:0006261">
    <property type="term" value="P:DNA-templated DNA replication"/>
    <property type="evidence" value="ECO:0007669"/>
    <property type="project" value="TreeGrafter"/>
</dbReference>
<gene>
    <name evidence="1" type="ORF">COT97_05580</name>
</gene>
<evidence type="ECO:0000313" key="1">
    <source>
        <dbReference type="EMBL" id="PIR93643.1"/>
    </source>
</evidence>
<dbReference type="Gene3D" id="3.40.50.300">
    <property type="entry name" value="P-loop containing nucleotide triphosphate hydrolases"/>
    <property type="match status" value="1"/>
</dbReference>
<dbReference type="AlphaFoldDB" id="A0A2H0V3I5"/>
<dbReference type="SUPFAM" id="SSF52540">
    <property type="entry name" value="P-loop containing nucleoside triphosphate hydrolases"/>
    <property type="match status" value="1"/>
</dbReference>
<proteinExistence type="predicted"/>
<reference evidence="2" key="1">
    <citation type="submission" date="2017-09" db="EMBL/GenBank/DDBJ databases">
        <title>Depth-based differentiation of microbial function through sediment-hosted aquifers and enrichment of novel symbionts in the deep terrestrial subsurface.</title>
        <authorList>
            <person name="Probst A.J."/>
            <person name="Ladd B."/>
            <person name="Jarett J.K."/>
            <person name="Geller-Mcgrath D.E."/>
            <person name="Sieber C.M.K."/>
            <person name="Emerson J.B."/>
            <person name="Anantharaman K."/>
            <person name="Thomas B.C."/>
            <person name="Malmstrom R."/>
            <person name="Stieglmeier M."/>
            <person name="Klingl A."/>
            <person name="Woyke T."/>
            <person name="Ryan C.M."/>
            <person name="Banfield J.F."/>
        </authorList>
    </citation>
    <scope>NUCLEOTIDE SEQUENCE [LARGE SCALE GENOMIC DNA]</scope>
</reference>
<dbReference type="InterPro" id="IPR050238">
    <property type="entry name" value="DNA_Rep/Repair_Clamp_Loader"/>
</dbReference>
<evidence type="ECO:0000313" key="2">
    <source>
        <dbReference type="Proteomes" id="UP000229901"/>
    </source>
</evidence>
<dbReference type="PANTHER" id="PTHR11669">
    <property type="entry name" value="REPLICATION FACTOR C / DNA POLYMERASE III GAMMA-TAU SUBUNIT"/>
    <property type="match status" value="1"/>
</dbReference>
<evidence type="ECO:0008006" key="3">
    <source>
        <dbReference type="Google" id="ProtNLM"/>
    </source>
</evidence>
<accession>A0A2H0V3I5</accession>
<sequence>MSEHKLQLNWDVIGHEPILHFLEKNLDNQSFAHAYLFVGPGKIGKTTVAKKFGNFVVCEQFQRLSLNDTGVKLKNLGCGECNTCRMYSKGLYADFHLLEREENDSGTLKQNISVKQIRELHTHLNKRSFQNSYKVVLIPEAETLSDGASNSLLKFLEEPTQQTMLILVAPDKNMVLPTILSRCQVLQYSPVSRETIYQQLLNKDISKNEAWDMAALSAGRPTGAMQFAEDRDFYFEYKEKARGVLQLLSGGLADRLLNLEKMLGRTDQKRKALEILNILTSIYRDLQLLKVYQDDLVQHVFLHDELKSVGRENHAWHKKIKQVQEGINYVEHNVTPRLVLETILIS</sequence>
<protein>
    <recommendedName>
        <fullName evidence="3">DNA polymerase III subunit delta</fullName>
    </recommendedName>
</protein>
<comment type="caution">
    <text evidence="1">The sequence shown here is derived from an EMBL/GenBank/DDBJ whole genome shotgun (WGS) entry which is preliminary data.</text>
</comment>
<dbReference type="Proteomes" id="UP000229901">
    <property type="component" value="Unassembled WGS sequence"/>
</dbReference>
<dbReference type="InterPro" id="IPR027417">
    <property type="entry name" value="P-loop_NTPase"/>
</dbReference>
<name>A0A2H0V3I5_9BACT</name>
<organism evidence="1 2">
    <name type="scientific">Candidatus Falkowbacteria bacterium CG10_big_fil_rev_8_21_14_0_10_39_11</name>
    <dbReference type="NCBI Taxonomy" id="1974565"/>
    <lineage>
        <taxon>Bacteria</taxon>
        <taxon>Candidatus Falkowiibacteriota</taxon>
    </lineage>
</organism>
<dbReference type="Pfam" id="PF13177">
    <property type="entry name" value="DNA_pol3_delta2"/>
    <property type="match status" value="1"/>
</dbReference>
<dbReference type="PANTHER" id="PTHR11669:SF8">
    <property type="entry name" value="DNA POLYMERASE III SUBUNIT DELTA"/>
    <property type="match status" value="1"/>
</dbReference>